<dbReference type="PANTHER" id="PTHR47797">
    <property type="entry name" value="DEHYDROGENASE, PUTATIVE (AFU_ORTHOLOGUE AFUA_8G05805)-RELATED"/>
    <property type="match status" value="1"/>
</dbReference>
<dbReference type="AlphaFoldDB" id="A0A6A6PKT4"/>
<dbReference type="GeneID" id="54476662"/>
<organism evidence="4 5">
    <name type="scientific">Neohortaea acidophila</name>
    <dbReference type="NCBI Taxonomy" id="245834"/>
    <lineage>
        <taxon>Eukaryota</taxon>
        <taxon>Fungi</taxon>
        <taxon>Dikarya</taxon>
        <taxon>Ascomycota</taxon>
        <taxon>Pezizomycotina</taxon>
        <taxon>Dothideomycetes</taxon>
        <taxon>Dothideomycetidae</taxon>
        <taxon>Mycosphaerellales</taxon>
        <taxon>Teratosphaeriaceae</taxon>
        <taxon>Neohortaea</taxon>
    </lineage>
</organism>
<dbReference type="Gene3D" id="1.20.120.1770">
    <property type="match status" value="1"/>
</dbReference>
<dbReference type="EMBL" id="MU001640">
    <property type="protein sequence ID" value="KAF2479877.1"/>
    <property type="molecule type" value="Genomic_DNA"/>
</dbReference>
<reference evidence="4" key="1">
    <citation type="journal article" date="2020" name="Stud. Mycol.">
        <title>101 Dothideomycetes genomes: a test case for predicting lifestyles and emergence of pathogens.</title>
        <authorList>
            <person name="Haridas S."/>
            <person name="Albert R."/>
            <person name="Binder M."/>
            <person name="Bloem J."/>
            <person name="Labutti K."/>
            <person name="Salamov A."/>
            <person name="Andreopoulos B."/>
            <person name="Baker S."/>
            <person name="Barry K."/>
            <person name="Bills G."/>
            <person name="Bluhm B."/>
            <person name="Cannon C."/>
            <person name="Castanera R."/>
            <person name="Culley D."/>
            <person name="Daum C."/>
            <person name="Ezra D."/>
            <person name="Gonzalez J."/>
            <person name="Henrissat B."/>
            <person name="Kuo A."/>
            <person name="Liang C."/>
            <person name="Lipzen A."/>
            <person name="Lutzoni F."/>
            <person name="Magnuson J."/>
            <person name="Mondo S."/>
            <person name="Nolan M."/>
            <person name="Ohm R."/>
            <person name="Pangilinan J."/>
            <person name="Park H.-J."/>
            <person name="Ramirez L."/>
            <person name="Alfaro M."/>
            <person name="Sun H."/>
            <person name="Tritt A."/>
            <person name="Yoshinaga Y."/>
            <person name="Zwiers L.-H."/>
            <person name="Turgeon B."/>
            <person name="Goodwin S."/>
            <person name="Spatafora J."/>
            <person name="Crous P."/>
            <person name="Grigoriev I."/>
        </authorList>
    </citation>
    <scope>NUCLEOTIDE SEQUENCE</scope>
    <source>
        <strain evidence="4">CBS 113389</strain>
    </source>
</reference>
<keyword evidence="2" id="KW-0732">Signal</keyword>
<keyword evidence="1" id="KW-0472">Membrane</keyword>
<dbReference type="InterPro" id="IPR018825">
    <property type="entry name" value="DUF2427"/>
</dbReference>
<evidence type="ECO:0000259" key="3">
    <source>
        <dbReference type="SMART" id="SM00664"/>
    </source>
</evidence>
<dbReference type="InterPro" id="IPR036259">
    <property type="entry name" value="MFS_trans_sf"/>
</dbReference>
<gene>
    <name evidence="4" type="ORF">BDY17DRAFT_312812</name>
</gene>
<accession>A0A6A6PKT4</accession>
<feature type="transmembrane region" description="Helical" evidence="1">
    <location>
        <begin position="287"/>
        <end position="306"/>
    </location>
</feature>
<name>A0A6A6PKT4_9PEZI</name>
<feature type="signal peptide" evidence="2">
    <location>
        <begin position="1"/>
        <end position="20"/>
    </location>
</feature>
<dbReference type="InterPro" id="IPR005018">
    <property type="entry name" value="DOMON_domain"/>
</dbReference>
<dbReference type="PANTHER" id="PTHR47797:SF1">
    <property type="entry name" value="CYTOCHROME B561 DOMAIN-CONTAINING PROTEIN-RELATED"/>
    <property type="match status" value="1"/>
</dbReference>
<feature type="transmembrane region" description="Helical" evidence="1">
    <location>
        <begin position="255"/>
        <end position="275"/>
    </location>
</feature>
<dbReference type="SUPFAM" id="SSF49344">
    <property type="entry name" value="CBD9-like"/>
    <property type="match status" value="1"/>
</dbReference>
<keyword evidence="1" id="KW-0812">Transmembrane</keyword>
<feature type="transmembrane region" description="Helical" evidence="1">
    <location>
        <begin position="382"/>
        <end position="406"/>
    </location>
</feature>
<evidence type="ECO:0000256" key="2">
    <source>
        <dbReference type="SAM" id="SignalP"/>
    </source>
</evidence>
<keyword evidence="1" id="KW-1133">Transmembrane helix</keyword>
<dbReference type="InterPro" id="IPR015920">
    <property type="entry name" value="Cellobiose_DH-like_cyt"/>
</dbReference>
<feature type="transmembrane region" description="Helical" evidence="1">
    <location>
        <begin position="353"/>
        <end position="376"/>
    </location>
</feature>
<dbReference type="Pfam" id="PF10348">
    <property type="entry name" value="DUF2427"/>
    <property type="match status" value="1"/>
</dbReference>
<feature type="chain" id="PRO_5025569061" description="DOMON domain-containing protein" evidence="2">
    <location>
        <begin position="21"/>
        <end position="509"/>
    </location>
</feature>
<protein>
    <recommendedName>
        <fullName evidence="3">DOMON domain-containing protein</fullName>
    </recommendedName>
</protein>
<keyword evidence="5" id="KW-1185">Reference proteome</keyword>
<dbReference type="CDD" id="cd09630">
    <property type="entry name" value="CDH_like_cytochrome"/>
    <property type="match status" value="1"/>
</dbReference>
<dbReference type="SUPFAM" id="SSF103473">
    <property type="entry name" value="MFS general substrate transporter"/>
    <property type="match status" value="1"/>
</dbReference>
<dbReference type="CDD" id="cd08760">
    <property type="entry name" value="Cyt_b561_FRRS1_like"/>
    <property type="match status" value="1"/>
</dbReference>
<dbReference type="RefSeq" id="XP_033586447.1">
    <property type="nucleotide sequence ID" value="XM_033735660.1"/>
</dbReference>
<evidence type="ECO:0000313" key="4">
    <source>
        <dbReference type="EMBL" id="KAF2479877.1"/>
    </source>
</evidence>
<dbReference type="OrthoDB" id="19261at2759"/>
<sequence length="509" mass="56396">MRSFTWTLLFLLLRLTGIEAYYGIDYNAKAAYFNFANAKQESLYVFALNIVPDTGDVYFHMSGPIRHSWIGVGFGDSMIDAFMMIAYPSADGLKTIISPRISDGHYEPVWDPYSTVDGVYNDTYAPNANSVTDNGTATIIAHSVCRNCTTWMTKNGPRSLDITSKSYPFIFALGPNVTFRSDSLEANIPRHAFVGSFNMNLVAATNASGWYGRVPAPNVPHFPFPPNDTAFANFASTPAYDTRLFNDPLPGAHGALMLVAFVLLFPFGALVMGFLRRVLWHAAIQGVGFVLAFAGFGVALHFSYQYNKSRYYNSPHQIIGFIVLGGLLIQLGLGLVHHTLYRASHAPTPFGRIHMLLGPLVMIGGLVNGGLGFHFADNHQYIVPYAIVVAIIGFIFLLTISCVIWLRNRRKYKPEEDKDASIVQSSADSDSGYEMSVSKAFGEEPPAPYEVPTTPYSASFLPMVPAPYSPAVPYTPISAYTPSSWKKEEMSSWPPDYFAQQHHFKDRWT</sequence>
<feature type="transmembrane region" description="Helical" evidence="1">
    <location>
        <begin position="318"/>
        <end position="341"/>
    </location>
</feature>
<evidence type="ECO:0000313" key="5">
    <source>
        <dbReference type="Proteomes" id="UP000799767"/>
    </source>
</evidence>
<evidence type="ECO:0000256" key="1">
    <source>
        <dbReference type="SAM" id="Phobius"/>
    </source>
</evidence>
<dbReference type="SMART" id="SM00664">
    <property type="entry name" value="DoH"/>
    <property type="match status" value="1"/>
</dbReference>
<dbReference type="Proteomes" id="UP000799767">
    <property type="component" value="Unassembled WGS sequence"/>
</dbReference>
<dbReference type="Pfam" id="PF16010">
    <property type="entry name" value="CDH-cyt"/>
    <property type="match status" value="1"/>
</dbReference>
<feature type="domain" description="DOMON" evidence="3">
    <location>
        <begin position="69"/>
        <end position="174"/>
    </location>
</feature>
<dbReference type="Gene3D" id="2.60.40.1210">
    <property type="entry name" value="Cellobiose dehydrogenase, cytochrome domain"/>
    <property type="match status" value="1"/>
</dbReference>
<proteinExistence type="predicted"/>